<dbReference type="Proteomes" id="UP001216390">
    <property type="component" value="Chromosome"/>
</dbReference>
<dbReference type="Pfam" id="PF04411">
    <property type="entry name" value="PDDEXK_7"/>
    <property type="match status" value="1"/>
</dbReference>
<protein>
    <submittedName>
        <fullName evidence="2">Nuclease domain-containing protein</fullName>
    </submittedName>
</protein>
<dbReference type="KEGG" id="ima:PO878_09425"/>
<feature type="region of interest" description="Disordered" evidence="1">
    <location>
        <begin position="1"/>
        <end position="27"/>
    </location>
</feature>
<dbReference type="InterPro" id="IPR007505">
    <property type="entry name" value="PDDEXK_7"/>
</dbReference>
<name>A0AAE9YD01_9ACTN</name>
<dbReference type="RefSeq" id="WP_272738457.1">
    <property type="nucleotide sequence ID" value="NZ_CP116942.1"/>
</dbReference>
<sequence>MELEFLDAQGDPLPVGPKGVAEQTSEFRSSRTQDSIWMVRWTDGRRAPIYGSISGSPVTLVEHDGIHLPPTDDPKARKRLAKAWHTRFAGLAPSRAEPQREQSVGLVTLFQDEDLLRPLRPSLLVTSANLPAAEMKAIIRDLGTLASSLSMYSWFTEMVSAPPGAAARSTLERLAAHAEDALELLNTLTAHHHEIWAARHDRLAYKARPIGRDEALRRGRFAAYMAASPRPGSRLVRSIETDTTTPERARVEGMVALVTERLMFLRRELDVRRAAIHDGVAEAASDDAPSLTLRGAGSRQSASNVNDLIGRLDQSVRTATAAFRGPASHAAMPPATNRMLMERGFREVESAWRRYLEGAGSPTAQLGDGAIRPDEISLAASPFLYERWTWLTLLEGLRRRGFILEEQSVLVFQELTSRWLRHADPSVASRLVLDHHDANIRVTLDFDRDVPVGDIRWRARGRCVKEQTQSLRPDLWIEARTARRVVNAVLDAKYKSDGVHLELKDVADGKYRETFLPEVSGIMHVARGFTGWDRVEDRTFASDSGPHCLLALCLRPSSDVGATLTTFFRVVLGYHLRAFNVCWRCGVPGRELRPIGATRRWSCLECGSNWRKSHCGSCVRKHGGSPLLKFGAESFHRVLEDGSVACPHCGSGYQDPMPISGSYNSQVDDADPLGGEFNYDQAEADFAYEYNRPPFDS</sequence>
<evidence type="ECO:0000256" key="1">
    <source>
        <dbReference type="SAM" id="MobiDB-lite"/>
    </source>
</evidence>
<organism evidence="2 3">
    <name type="scientific">Iamia majanohamensis</name>
    <dbReference type="NCBI Taxonomy" id="467976"/>
    <lineage>
        <taxon>Bacteria</taxon>
        <taxon>Bacillati</taxon>
        <taxon>Actinomycetota</taxon>
        <taxon>Acidimicrobiia</taxon>
        <taxon>Acidimicrobiales</taxon>
        <taxon>Iamiaceae</taxon>
        <taxon>Iamia</taxon>
    </lineage>
</organism>
<dbReference type="EMBL" id="CP116942">
    <property type="protein sequence ID" value="WCO68943.1"/>
    <property type="molecule type" value="Genomic_DNA"/>
</dbReference>
<accession>A0AAE9YD01</accession>
<gene>
    <name evidence="2" type="ORF">PO878_09425</name>
</gene>
<evidence type="ECO:0000313" key="3">
    <source>
        <dbReference type="Proteomes" id="UP001216390"/>
    </source>
</evidence>
<proteinExistence type="predicted"/>
<evidence type="ECO:0000313" key="2">
    <source>
        <dbReference type="EMBL" id="WCO68943.1"/>
    </source>
</evidence>
<reference evidence="2" key="1">
    <citation type="submission" date="2023-01" db="EMBL/GenBank/DDBJ databases">
        <title>The diversity of Class Acidimicrobiia in South China Sea sediment environments and the proposal of Iamia marina sp. nov., a novel species of the genus Iamia.</title>
        <authorList>
            <person name="He Y."/>
            <person name="Tian X."/>
        </authorList>
    </citation>
    <scope>NUCLEOTIDE SEQUENCE</scope>
    <source>
        <strain evidence="2">DSM 19957</strain>
    </source>
</reference>
<dbReference type="AlphaFoldDB" id="A0AAE9YD01"/>
<keyword evidence="3" id="KW-1185">Reference proteome</keyword>